<evidence type="ECO:0000313" key="2">
    <source>
        <dbReference type="EMBL" id="CAG8791062.1"/>
    </source>
</evidence>
<dbReference type="InterPro" id="IPR035985">
    <property type="entry name" value="Ubiquitin-activating_enz"/>
</dbReference>
<keyword evidence="3" id="KW-1185">Reference proteome</keyword>
<evidence type="ECO:0000259" key="1">
    <source>
        <dbReference type="Pfam" id="PF00899"/>
    </source>
</evidence>
<dbReference type="Proteomes" id="UP000789396">
    <property type="component" value="Unassembled WGS sequence"/>
</dbReference>
<organism evidence="2 3">
    <name type="scientific">Racocetra fulgida</name>
    <dbReference type="NCBI Taxonomy" id="60492"/>
    <lineage>
        <taxon>Eukaryota</taxon>
        <taxon>Fungi</taxon>
        <taxon>Fungi incertae sedis</taxon>
        <taxon>Mucoromycota</taxon>
        <taxon>Glomeromycotina</taxon>
        <taxon>Glomeromycetes</taxon>
        <taxon>Diversisporales</taxon>
        <taxon>Gigasporaceae</taxon>
        <taxon>Racocetra</taxon>
    </lineage>
</organism>
<dbReference type="EMBL" id="CAJVPZ010061368">
    <property type="protein sequence ID" value="CAG8791062.1"/>
    <property type="molecule type" value="Genomic_DNA"/>
</dbReference>
<dbReference type="AlphaFoldDB" id="A0A9N9JRV2"/>
<dbReference type="Gene3D" id="3.40.50.720">
    <property type="entry name" value="NAD(P)-binding Rossmann-like Domain"/>
    <property type="match status" value="1"/>
</dbReference>
<gene>
    <name evidence="2" type="ORF">RFULGI_LOCUS16750</name>
</gene>
<sequence length="196" mass="21850">GQAALENSRVCLINGTATGCEVLKDLVLPGIGSFTVVDGKEVDGADAGISFFLDGDRIGTNRAQAVTELLQELNEDVRGDYLAEDPISLIENRIDYFLQFTVVISIGVPEKPLLKLSEALWNAKIPLFIVLVETHPENIIDLRLDVPFPALEQYVKPFDFDSMDNMDHGHIPYVVILLKYLDQWKKDVNIDKFTST</sequence>
<name>A0A9N9JRV2_9GLOM</name>
<dbReference type="PANTHER" id="PTHR10953:SF29">
    <property type="entry name" value="NEDD8-ACTIVATING ENZYME E1 REGULATORY SUBUNIT"/>
    <property type="match status" value="1"/>
</dbReference>
<dbReference type="OrthoDB" id="1708823at2759"/>
<dbReference type="SUPFAM" id="SSF69572">
    <property type="entry name" value="Activating enzymes of the ubiquitin-like proteins"/>
    <property type="match status" value="1"/>
</dbReference>
<protein>
    <submittedName>
        <fullName evidence="2">6129_t:CDS:1</fullName>
    </submittedName>
</protein>
<comment type="caution">
    <text evidence="2">The sequence shown here is derived from an EMBL/GenBank/DDBJ whole genome shotgun (WGS) entry which is preliminary data.</text>
</comment>
<dbReference type="InterPro" id="IPR000594">
    <property type="entry name" value="ThiF_NAD_FAD-bd"/>
</dbReference>
<dbReference type="GO" id="GO:0005737">
    <property type="term" value="C:cytoplasm"/>
    <property type="evidence" value="ECO:0007669"/>
    <property type="project" value="TreeGrafter"/>
</dbReference>
<proteinExistence type="predicted"/>
<dbReference type="PANTHER" id="PTHR10953">
    <property type="entry name" value="UBIQUITIN-ACTIVATING ENZYME E1"/>
    <property type="match status" value="1"/>
</dbReference>
<dbReference type="GO" id="GO:0045116">
    <property type="term" value="P:protein neddylation"/>
    <property type="evidence" value="ECO:0007669"/>
    <property type="project" value="TreeGrafter"/>
</dbReference>
<accession>A0A9N9JRV2</accession>
<reference evidence="2" key="1">
    <citation type="submission" date="2021-06" db="EMBL/GenBank/DDBJ databases">
        <authorList>
            <person name="Kallberg Y."/>
            <person name="Tangrot J."/>
            <person name="Rosling A."/>
        </authorList>
    </citation>
    <scope>NUCLEOTIDE SEQUENCE</scope>
    <source>
        <strain evidence="2">IN212</strain>
    </source>
</reference>
<dbReference type="GO" id="GO:0019781">
    <property type="term" value="F:NEDD8 activating enzyme activity"/>
    <property type="evidence" value="ECO:0007669"/>
    <property type="project" value="TreeGrafter"/>
</dbReference>
<feature type="non-terminal residue" evidence="2">
    <location>
        <position position="1"/>
    </location>
</feature>
<dbReference type="Pfam" id="PF00899">
    <property type="entry name" value="ThiF"/>
    <property type="match status" value="1"/>
</dbReference>
<dbReference type="InterPro" id="IPR045886">
    <property type="entry name" value="ThiF/MoeB/HesA"/>
</dbReference>
<feature type="non-terminal residue" evidence="2">
    <location>
        <position position="196"/>
    </location>
</feature>
<evidence type="ECO:0000313" key="3">
    <source>
        <dbReference type="Proteomes" id="UP000789396"/>
    </source>
</evidence>
<feature type="domain" description="THIF-type NAD/FAD binding fold" evidence="1">
    <location>
        <begin position="1"/>
        <end position="103"/>
    </location>
</feature>